<feature type="region of interest" description="Disordered" evidence="1">
    <location>
        <begin position="879"/>
        <end position="900"/>
    </location>
</feature>
<feature type="compositionally biased region" description="Polar residues" evidence="1">
    <location>
        <begin position="1206"/>
        <end position="1228"/>
    </location>
</feature>
<protein>
    <submittedName>
        <fullName evidence="2">Uncharacterized protein</fullName>
    </submittedName>
</protein>
<feature type="compositionally biased region" description="Polar residues" evidence="1">
    <location>
        <begin position="533"/>
        <end position="546"/>
    </location>
</feature>
<evidence type="ECO:0000313" key="2">
    <source>
        <dbReference type="EMBL" id="OMO60340.1"/>
    </source>
</evidence>
<feature type="compositionally biased region" description="Basic and acidic residues" evidence="1">
    <location>
        <begin position="315"/>
        <end position="336"/>
    </location>
</feature>
<feature type="compositionally biased region" description="Polar residues" evidence="1">
    <location>
        <begin position="1074"/>
        <end position="1099"/>
    </location>
</feature>
<gene>
    <name evidence="2" type="ORF">CCACVL1_24225</name>
</gene>
<feature type="region of interest" description="Disordered" evidence="1">
    <location>
        <begin position="914"/>
        <end position="1007"/>
    </location>
</feature>
<feature type="compositionally biased region" description="Basic and acidic residues" evidence="1">
    <location>
        <begin position="713"/>
        <end position="735"/>
    </location>
</feature>
<feature type="compositionally biased region" description="Polar residues" evidence="1">
    <location>
        <begin position="368"/>
        <end position="387"/>
    </location>
</feature>
<dbReference type="Proteomes" id="UP000188268">
    <property type="component" value="Unassembled WGS sequence"/>
</dbReference>
<evidence type="ECO:0000256" key="1">
    <source>
        <dbReference type="SAM" id="MobiDB-lite"/>
    </source>
</evidence>
<keyword evidence="3" id="KW-1185">Reference proteome</keyword>
<feature type="region of interest" description="Disordered" evidence="1">
    <location>
        <begin position="290"/>
        <end position="412"/>
    </location>
</feature>
<feature type="region of interest" description="Disordered" evidence="1">
    <location>
        <begin position="1044"/>
        <end position="1115"/>
    </location>
</feature>
<sequence>MEKPDSNSGADGSTVYNTVFIDTSLDTHLAMIVSDSDTVSDLKKKIMHEHPLCFPNIGDIKINALKVKRKGYLYHLSDSMFVKSAFDGVSKSWFLSVDASGADECHENHNSRKPDTGNTITCLGITTNNSSADVVDLLPDGPSKRLRNIKDSSLRQDENNHLAEQTSAPQPLGFGNSAEANSEDLPMEVDQTADSNSKVLFPVTNIGSRPKVQDQDVANKKISDDLPASVAASVLKEKHKTKKRKKDAIHDHAVKENGASVAESGKDAMELDNVNKRSVVVNEMKLGNQIPVDGTSRSVSSDRNKRPATRKRIAKKETEVTGEHLEFETNNDKDVCLSEQENNLAEKSSQPGLASQQKTEKKAGTLPDITTSEYSSGQKLGSTSANFEHNAKSVKDSKRKKRIKQKTNPSEVGSGITFAKDVDVDTFQAVEAIIHKDLGSRADPGFVLGANTESGLLSSKEMQGVSKRNRAPHSEGDEDMVDANDGNTESKNEAPETDVASVIKRRDSMELKASHVASHPIAVSQEEISHQNDIGVSGEGNQSTTLEDIFVKPKKSNKKMKKSKKTEDPVVGTEVLDATDDRDRAIDIVPLERPNSLIGDHLSDNAEKDGTADGKEASKRDTSEYSPSVTDMGADDVIRVVLDSLQQDNNSPANAENLDKESSRKKRKKKSSTIVDLPELQEKDDVDHQDPTIPAAAIDIVPLERPNSLIGDHLSDNAEKDGTTDGKEASKRDTLEYLPSVTDMGADEVTGDVLESLQQGNNGLANAENMVKKSSRKKSKKKSSTIVDLPELQGKDDVDHQDPIIPAAAEYFSEASVLSKSTRKTKVVKSSSAAQSNGSDLVYNKNTGDSISPVQTQLESSQNTLTVNHEGSPMQDVINGDDPKNTHLVDDNNSVRSQDQHEIVASGEILVDKVTDKKGVETEVKGKKKRKPDVHPGGSTPDLLTQLSNGKHKKAKPQAAKTSSIQSQRSSSMVEPYSSKVQSSKTLDHEGRPIQDVVNKNQPKSTHVVDAIKSIEVCSESEKIKSHQQTEVVDSGEKLVDEMLNGNLLKKEKPQAAISSSIQSHRSSSKVEPHSSNVQSSKPPLTNSGSAGKKSLQSHNADKINSIPKVAQRPIDINSSKVHTGLEGKNAPAASTSTLKRSKNTINLNKGSNGRQSHLGIEKGTRSNNGKVMNSLENKKSLLAVAGSIFKHDDKESSDDEDGVDNSDNSTRTPSSFNDDSDGDISSSRNEREGDGRNGNQPGCSSPNNLPFKDFIRTTSAYKRALLRASQSEVDSQPDEIVPDSQPNL</sequence>
<feature type="compositionally biased region" description="Basic residues" evidence="1">
    <location>
        <begin position="773"/>
        <end position="783"/>
    </location>
</feature>
<reference evidence="2 3" key="1">
    <citation type="submission" date="2013-09" db="EMBL/GenBank/DDBJ databases">
        <title>Corchorus capsularis genome sequencing.</title>
        <authorList>
            <person name="Alam M."/>
            <person name="Haque M.S."/>
            <person name="Islam M.S."/>
            <person name="Emdad E.M."/>
            <person name="Islam M.M."/>
            <person name="Ahmed B."/>
            <person name="Halim A."/>
            <person name="Hossen Q.M.M."/>
            <person name="Hossain M.Z."/>
            <person name="Ahmed R."/>
            <person name="Khan M.M."/>
            <person name="Islam R."/>
            <person name="Rashid M.M."/>
            <person name="Khan S.A."/>
            <person name="Rahman M.S."/>
            <person name="Alam M."/>
        </authorList>
    </citation>
    <scope>NUCLEOTIDE SEQUENCE [LARGE SCALE GENOMIC DNA]</scope>
    <source>
        <strain evidence="3">cv. CVL-1</strain>
        <tissue evidence="2">Whole seedling</tissue>
    </source>
</reference>
<dbReference type="OMA" id="KDPTMGD"/>
<dbReference type="OrthoDB" id="1093005at2759"/>
<feature type="compositionally biased region" description="Polar residues" evidence="1">
    <location>
        <begin position="1238"/>
        <end position="1249"/>
    </location>
</feature>
<organism evidence="2 3">
    <name type="scientific">Corchorus capsularis</name>
    <name type="common">Jute</name>
    <dbReference type="NCBI Taxonomy" id="210143"/>
    <lineage>
        <taxon>Eukaryota</taxon>
        <taxon>Viridiplantae</taxon>
        <taxon>Streptophyta</taxon>
        <taxon>Embryophyta</taxon>
        <taxon>Tracheophyta</taxon>
        <taxon>Spermatophyta</taxon>
        <taxon>Magnoliopsida</taxon>
        <taxon>eudicotyledons</taxon>
        <taxon>Gunneridae</taxon>
        <taxon>Pentapetalae</taxon>
        <taxon>rosids</taxon>
        <taxon>malvids</taxon>
        <taxon>Malvales</taxon>
        <taxon>Malvaceae</taxon>
        <taxon>Grewioideae</taxon>
        <taxon>Apeibeae</taxon>
        <taxon>Corchorus</taxon>
    </lineage>
</organism>
<dbReference type="EMBL" id="AWWV01013715">
    <property type="protein sequence ID" value="OMO60340.1"/>
    <property type="molecule type" value="Genomic_DNA"/>
</dbReference>
<feature type="region of interest" description="Disordered" evidence="1">
    <location>
        <begin position="457"/>
        <end position="498"/>
    </location>
</feature>
<feature type="region of interest" description="Disordered" evidence="1">
    <location>
        <begin position="153"/>
        <end position="180"/>
    </location>
</feature>
<comment type="caution">
    <text evidence="2">The sequence shown here is derived from an EMBL/GenBank/DDBJ whole genome shotgun (WGS) entry which is preliminary data.</text>
</comment>
<feature type="compositionally biased region" description="Basic and acidic residues" evidence="1">
    <location>
        <begin position="680"/>
        <end position="690"/>
    </location>
</feature>
<feature type="region of interest" description="Disordered" evidence="1">
    <location>
        <begin position="822"/>
        <end position="850"/>
    </location>
</feature>
<feature type="compositionally biased region" description="Basic and acidic residues" evidence="1">
    <location>
        <begin position="881"/>
        <end position="890"/>
    </location>
</feature>
<feature type="region of interest" description="Disordered" evidence="1">
    <location>
        <begin position="1142"/>
        <end position="1172"/>
    </location>
</feature>
<dbReference type="Gramene" id="OMO60340">
    <property type="protein sequence ID" value="OMO60340"/>
    <property type="gene ID" value="CCACVL1_24225"/>
</dbReference>
<feature type="region of interest" description="Disordered" evidence="1">
    <location>
        <begin position="1190"/>
        <end position="1255"/>
    </location>
</feature>
<feature type="compositionally biased region" description="Polar residues" evidence="1">
    <location>
        <begin position="644"/>
        <end position="654"/>
    </location>
</feature>
<name>A0A1R3GQR9_COCAP</name>
<feature type="compositionally biased region" description="Polar residues" evidence="1">
    <location>
        <begin position="339"/>
        <end position="357"/>
    </location>
</feature>
<feature type="compositionally biased region" description="Low complexity" evidence="1">
    <location>
        <begin position="963"/>
        <end position="972"/>
    </location>
</feature>
<proteinExistence type="predicted"/>
<evidence type="ECO:0000313" key="3">
    <source>
        <dbReference type="Proteomes" id="UP000188268"/>
    </source>
</evidence>
<feature type="compositionally biased region" description="Polar residues" evidence="1">
    <location>
        <begin position="1142"/>
        <end position="1156"/>
    </location>
</feature>
<feature type="region of interest" description="Disordered" evidence="1">
    <location>
        <begin position="756"/>
        <end position="800"/>
    </location>
</feature>
<feature type="compositionally biased region" description="Basic and acidic residues" evidence="1">
    <location>
        <begin position="914"/>
        <end position="925"/>
    </location>
</feature>
<feature type="compositionally biased region" description="Polar residues" evidence="1">
    <location>
        <begin position="833"/>
        <end position="850"/>
    </location>
</feature>
<feature type="region of interest" description="Disordered" evidence="1">
    <location>
        <begin position="1268"/>
        <end position="1289"/>
    </location>
</feature>
<feature type="compositionally biased region" description="Acidic residues" evidence="1">
    <location>
        <begin position="1196"/>
        <end position="1205"/>
    </location>
</feature>
<feature type="compositionally biased region" description="Basic and acidic residues" evidence="1">
    <location>
        <begin position="601"/>
        <end position="623"/>
    </location>
</feature>
<feature type="compositionally biased region" description="Low complexity" evidence="1">
    <location>
        <begin position="1055"/>
        <end position="1066"/>
    </location>
</feature>
<feature type="region of interest" description="Disordered" evidence="1">
    <location>
        <begin position="533"/>
        <end position="743"/>
    </location>
</feature>
<accession>A0A1R3GQR9</accession>
<feature type="compositionally biased region" description="Basic residues" evidence="1">
    <location>
        <begin position="552"/>
        <end position="564"/>
    </location>
</feature>